<dbReference type="Pfam" id="PF14106">
    <property type="entry name" value="DUF4279"/>
    <property type="match status" value="1"/>
</dbReference>
<sequence length="133" mass="14881">MGTSKLICMISHPTIAPENITENLKLKPYLTQKFGSFIVTPKGNKPGGKYKVSKWAYSIEVVDSEKLNNYLCELVEKISREKLFIDKIIDEKGEVNLIFSIAGVDNLGFNISAGVLEKIAKMKINIGFEFFSC</sequence>
<protein>
    <submittedName>
        <fullName evidence="1">DUF4279 domain-containing protein</fullName>
    </submittedName>
</protein>
<dbReference type="RefSeq" id="WP_353898053.1">
    <property type="nucleotide sequence ID" value="NZ_JBEVCJ010000073.1"/>
</dbReference>
<keyword evidence="2" id="KW-1185">Reference proteome</keyword>
<evidence type="ECO:0000313" key="1">
    <source>
        <dbReference type="EMBL" id="MET1257470.1"/>
    </source>
</evidence>
<name>A0ABV2BZY1_9GAMM</name>
<accession>A0ABV2BZY1</accession>
<proteinExistence type="predicted"/>
<gene>
    <name evidence="1" type="ORF">ABVT43_20230</name>
</gene>
<dbReference type="InterPro" id="IPR025459">
    <property type="entry name" value="DUF4279"/>
</dbReference>
<dbReference type="EMBL" id="JBEVCJ010000073">
    <property type="protein sequence ID" value="MET1257470.1"/>
    <property type="molecule type" value="Genomic_DNA"/>
</dbReference>
<evidence type="ECO:0000313" key="2">
    <source>
        <dbReference type="Proteomes" id="UP001548189"/>
    </source>
</evidence>
<dbReference type="Proteomes" id="UP001548189">
    <property type="component" value="Unassembled WGS sequence"/>
</dbReference>
<reference evidence="1 2" key="1">
    <citation type="submission" date="2024-06" db="EMBL/GenBank/DDBJ databases">
        <authorList>
            <person name="Li F."/>
        </authorList>
    </citation>
    <scope>NUCLEOTIDE SEQUENCE [LARGE SCALE GENOMIC DNA]</scope>
    <source>
        <strain evidence="1 2">GXAS 311</strain>
    </source>
</reference>
<comment type="caution">
    <text evidence="1">The sequence shown here is derived from an EMBL/GenBank/DDBJ whole genome shotgun (WGS) entry which is preliminary data.</text>
</comment>
<organism evidence="1 2">
    <name type="scientific">Aliikangiella maris</name>
    <dbReference type="NCBI Taxonomy" id="3162458"/>
    <lineage>
        <taxon>Bacteria</taxon>
        <taxon>Pseudomonadati</taxon>
        <taxon>Pseudomonadota</taxon>
        <taxon>Gammaproteobacteria</taxon>
        <taxon>Oceanospirillales</taxon>
        <taxon>Pleioneaceae</taxon>
        <taxon>Aliikangiella</taxon>
    </lineage>
</organism>